<gene>
    <name evidence="1" type="ORF">BJ976_002164</name>
</gene>
<evidence type="ECO:0000313" key="1">
    <source>
        <dbReference type="EMBL" id="MBB4883813.1"/>
    </source>
</evidence>
<dbReference type="OrthoDB" id="9815586at2"/>
<comment type="caution">
    <text evidence="1">The sequence shown here is derived from an EMBL/GenBank/DDBJ whole genome shotgun (WGS) entry which is preliminary data.</text>
</comment>
<dbReference type="EMBL" id="JACHMC010000001">
    <property type="protein sequence ID" value="MBB4883813.1"/>
    <property type="molecule type" value="Genomic_DNA"/>
</dbReference>
<reference evidence="1 2" key="1">
    <citation type="submission" date="2020-08" db="EMBL/GenBank/DDBJ databases">
        <title>Sequencing the genomes of 1000 actinobacteria strains.</title>
        <authorList>
            <person name="Klenk H.-P."/>
        </authorList>
    </citation>
    <scope>NUCLEOTIDE SEQUENCE [LARGE SCALE GENOMIC DNA]</scope>
    <source>
        <strain evidence="1 2">DSM 19079</strain>
    </source>
</reference>
<proteinExistence type="predicted"/>
<accession>A0A4Y8WXY7</accession>
<organism evidence="1 2">
    <name type="scientific">Micrococcus flavus</name>
    <dbReference type="NCBI Taxonomy" id="384602"/>
    <lineage>
        <taxon>Bacteria</taxon>
        <taxon>Bacillati</taxon>
        <taxon>Actinomycetota</taxon>
        <taxon>Actinomycetes</taxon>
        <taxon>Micrococcales</taxon>
        <taxon>Micrococcaceae</taxon>
        <taxon>Micrococcus</taxon>
    </lineage>
</organism>
<dbReference type="RefSeq" id="WP_135030560.1">
    <property type="nucleotide sequence ID" value="NZ_BMLA01000004.1"/>
</dbReference>
<dbReference type="Proteomes" id="UP000560081">
    <property type="component" value="Unassembled WGS sequence"/>
</dbReference>
<name>A0A4Y8WXY7_9MICC</name>
<keyword evidence="2" id="KW-1185">Reference proteome</keyword>
<protein>
    <submittedName>
        <fullName evidence="1">Uncharacterized protein</fullName>
    </submittedName>
</protein>
<sequence>MLKTISSLGIKSDYMFAAGLASVGLTWVAWAVSRFGADESKPQADRWGLFTGEWAPTFIALGTALKLEEQESRSLTK</sequence>
<evidence type="ECO:0000313" key="2">
    <source>
        <dbReference type="Proteomes" id="UP000560081"/>
    </source>
</evidence>
<dbReference type="AlphaFoldDB" id="A0A4Y8WXY7"/>